<evidence type="ECO:0000313" key="8">
    <source>
        <dbReference type="EMBL" id="KAK2033562.1"/>
    </source>
</evidence>
<dbReference type="SUPFAM" id="SSF51905">
    <property type="entry name" value="FAD/NAD(P)-binding domain"/>
    <property type="match status" value="1"/>
</dbReference>
<evidence type="ECO:0000256" key="1">
    <source>
        <dbReference type="ARBA" id="ARBA00007992"/>
    </source>
</evidence>
<dbReference type="Gene3D" id="3.50.50.60">
    <property type="entry name" value="FAD/NAD(P)-binding domain"/>
    <property type="match status" value="1"/>
</dbReference>
<evidence type="ECO:0000256" key="4">
    <source>
        <dbReference type="ARBA" id="ARBA00023002"/>
    </source>
</evidence>
<keyword evidence="6" id="KW-0472">Membrane</keyword>
<sequence>MKVIIVGAGVAGLSAYLQLKKLLTGPGSHTIVIYEAHRNQSLNDKPNPEALSETTTLTDSSAVVGNVIVLSPTALRVLRHIDEGLYDLFQSRGYRNDTYRFRTARCHPLSTTSTDDKKTPREYATSCPRALLRDCLAEIVGESNIQYRKIIAVDLGGANPVVRFSDGGEETADLVLGADGVRSVVKTAIVGSALDAKQGFCGVGGFLQVESLPPSVLKQKSVVFTFGPSGSFGYCSVAPQEQGKLGWWSIWGRPEIPHSNVMLPSEIRRQLHDRHGTWKDPVIQHIVNNMTTDRIYPIWTTPDLPFWSAGGAVLLGDAAHTLPATSGQGAGQALEDSVVFSLLLAHYINNVAIEGMNAVSQSEAIQLAAKGLFEIQAPRVAAIKRQSRNLYLTDKRINNAVFEYIYYLYLYLLTIFPILCTSNTRLAY</sequence>
<dbReference type="PANTHER" id="PTHR13789">
    <property type="entry name" value="MONOOXYGENASE"/>
    <property type="match status" value="1"/>
</dbReference>
<keyword evidence="4" id="KW-0560">Oxidoreductase</keyword>
<dbReference type="PRINTS" id="PR00420">
    <property type="entry name" value="RNGMNOXGNASE"/>
</dbReference>
<dbReference type="GO" id="GO:0071949">
    <property type="term" value="F:FAD binding"/>
    <property type="evidence" value="ECO:0007669"/>
    <property type="project" value="InterPro"/>
</dbReference>
<keyword evidence="6" id="KW-0812">Transmembrane</keyword>
<feature type="transmembrane region" description="Helical" evidence="6">
    <location>
        <begin position="404"/>
        <end position="422"/>
    </location>
</feature>
<organism evidence="8 9">
    <name type="scientific">Colletotrichum zoysiae</name>
    <dbReference type="NCBI Taxonomy" id="1216348"/>
    <lineage>
        <taxon>Eukaryota</taxon>
        <taxon>Fungi</taxon>
        <taxon>Dikarya</taxon>
        <taxon>Ascomycota</taxon>
        <taxon>Pezizomycotina</taxon>
        <taxon>Sordariomycetes</taxon>
        <taxon>Hypocreomycetidae</taxon>
        <taxon>Glomerellales</taxon>
        <taxon>Glomerellaceae</taxon>
        <taxon>Colletotrichum</taxon>
        <taxon>Colletotrichum graminicola species complex</taxon>
    </lineage>
</organism>
<proteinExistence type="inferred from homology"/>
<dbReference type="InterPro" id="IPR050493">
    <property type="entry name" value="FAD-dep_Monooxygenase_BioMet"/>
</dbReference>
<protein>
    <submittedName>
        <fullName evidence="8">FAD/NAD(P)-binding domain-containing protein</fullName>
    </submittedName>
</protein>
<dbReference type="InterPro" id="IPR002938">
    <property type="entry name" value="FAD-bd"/>
</dbReference>
<keyword evidence="6" id="KW-1133">Transmembrane helix</keyword>
<dbReference type="AlphaFoldDB" id="A0AAD9HSJ5"/>
<evidence type="ECO:0000256" key="3">
    <source>
        <dbReference type="ARBA" id="ARBA00022827"/>
    </source>
</evidence>
<keyword evidence="9" id="KW-1185">Reference proteome</keyword>
<comment type="similarity">
    <text evidence="1">Belongs to the paxM FAD-dependent monooxygenase family.</text>
</comment>
<keyword evidence="5" id="KW-0503">Monooxygenase</keyword>
<accession>A0AAD9HSJ5</accession>
<evidence type="ECO:0000256" key="5">
    <source>
        <dbReference type="ARBA" id="ARBA00023033"/>
    </source>
</evidence>
<dbReference type="InterPro" id="IPR036188">
    <property type="entry name" value="FAD/NAD-bd_sf"/>
</dbReference>
<dbReference type="EMBL" id="MU842821">
    <property type="protein sequence ID" value="KAK2033562.1"/>
    <property type="molecule type" value="Genomic_DNA"/>
</dbReference>
<dbReference type="GO" id="GO:0004497">
    <property type="term" value="F:monooxygenase activity"/>
    <property type="evidence" value="ECO:0007669"/>
    <property type="project" value="UniProtKB-KW"/>
</dbReference>
<evidence type="ECO:0000259" key="7">
    <source>
        <dbReference type="Pfam" id="PF01494"/>
    </source>
</evidence>
<comment type="caution">
    <text evidence="8">The sequence shown here is derived from an EMBL/GenBank/DDBJ whole genome shotgun (WGS) entry which is preliminary data.</text>
</comment>
<keyword evidence="2" id="KW-0285">Flavoprotein</keyword>
<name>A0AAD9HSJ5_9PEZI</name>
<gene>
    <name evidence="8" type="ORF">LX32DRAFT_580714</name>
</gene>
<evidence type="ECO:0000313" key="9">
    <source>
        <dbReference type="Proteomes" id="UP001232148"/>
    </source>
</evidence>
<reference evidence="8" key="1">
    <citation type="submission" date="2021-06" db="EMBL/GenBank/DDBJ databases">
        <title>Comparative genomics, transcriptomics and evolutionary studies reveal genomic signatures of adaptation to plant cell wall in hemibiotrophic fungi.</title>
        <authorList>
            <consortium name="DOE Joint Genome Institute"/>
            <person name="Baroncelli R."/>
            <person name="Diaz J.F."/>
            <person name="Benocci T."/>
            <person name="Peng M."/>
            <person name="Battaglia E."/>
            <person name="Haridas S."/>
            <person name="Andreopoulos W."/>
            <person name="Labutti K."/>
            <person name="Pangilinan J."/>
            <person name="Floch G.L."/>
            <person name="Makela M.R."/>
            <person name="Henrissat B."/>
            <person name="Grigoriev I.V."/>
            <person name="Crouch J.A."/>
            <person name="De Vries R.P."/>
            <person name="Sukno S.A."/>
            <person name="Thon M.R."/>
        </authorList>
    </citation>
    <scope>NUCLEOTIDE SEQUENCE</scope>
    <source>
        <strain evidence="8">MAFF235873</strain>
    </source>
</reference>
<evidence type="ECO:0000256" key="6">
    <source>
        <dbReference type="SAM" id="Phobius"/>
    </source>
</evidence>
<dbReference type="Proteomes" id="UP001232148">
    <property type="component" value="Unassembled WGS sequence"/>
</dbReference>
<feature type="domain" description="FAD-binding" evidence="7">
    <location>
        <begin position="69"/>
        <end position="353"/>
    </location>
</feature>
<evidence type="ECO:0000256" key="2">
    <source>
        <dbReference type="ARBA" id="ARBA00022630"/>
    </source>
</evidence>
<dbReference type="Pfam" id="PF01494">
    <property type="entry name" value="FAD_binding_3"/>
    <property type="match status" value="1"/>
</dbReference>
<keyword evidence="3" id="KW-0274">FAD</keyword>
<dbReference type="PANTHER" id="PTHR13789:SF309">
    <property type="entry name" value="PUTATIVE (AFU_ORTHOLOGUE AFUA_6G14510)-RELATED"/>
    <property type="match status" value="1"/>
</dbReference>